<evidence type="ECO:0000256" key="7">
    <source>
        <dbReference type="HAMAP-Rule" id="MF_00631"/>
    </source>
</evidence>
<keyword evidence="6 7" id="KW-0131">Cell cycle</keyword>
<evidence type="ECO:0000256" key="5">
    <source>
        <dbReference type="ARBA" id="ARBA00023136"/>
    </source>
</evidence>
<evidence type="ECO:0000313" key="9">
    <source>
        <dbReference type="Proteomes" id="UP001589750"/>
    </source>
</evidence>
<evidence type="ECO:0000256" key="2">
    <source>
        <dbReference type="ARBA" id="ARBA00022618"/>
    </source>
</evidence>
<gene>
    <name evidence="7" type="primary">crgA</name>
    <name evidence="8" type="ORF">ACFFRI_20210</name>
</gene>
<proteinExistence type="inferred from homology"/>
<evidence type="ECO:0000256" key="1">
    <source>
        <dbReference type="ARBA" id="ARBA00022475"/>
    </source>
</evidence>
<dbReference type="Proteomes" id="UP001589750">
    <property type="component" value="Unassembled WGS sequence"/>
</dbReference>
<keyword evidence="2 7" id="KW-0132">Cell division</keyword>
<comment type="function">
    <text evidence="7">Involved in cell division.</text>
</comment>
<evidence type="ECO:0000313" key="8">
    <source>
        <dbReference type="EMBL" id="MFB9315382.1"/>
    </source>
</evidence>
<evidence type="ECO:0000256" key="4">
    <source>
        <dbReference type="ARBA" id="ARBA00022989"/>
    </source>
</evidence>
<comment type="caution">
    <text evidence="8">The sequence shown here is derived from an EMBL/GenBank/DDBJ whole genome shotgun (WGS) entry which is preliminary data.</text>
</comment>
<evidence type="ECO:0000256" key="3">
    <source>
        <dbReference type="ARBA" id="ARBA00022692"/>
    </source>
</evidence>
<accession>A0ABV5KF63</accession>
<dbReference type="HAMAP" id="MF_00631">
    <property type="entry name" value="CrgA"/>
    <property type="match status" value="1"/>
</dbReference>
<sequence>MAKLKAKQQTFDPDRGPVLSIRFGIALLLIVVGIAYIAFYYLGVRAPDPSPEVLDPKSTGPGFMRDLGGWNYVIGFGVFFVGLILTAHPATPLGRGRGVVVGMLGCFLIGLAWICVYYAIAQDTSNVPVFNDLDQKNLVVGIAFMAVGFTFATRWE</sequence>
<name>A0ABV5KF63_9ACTN</name>
<comment type="caution">
    <text evidence="7">Lacks conserved residue(s) required for the propagation of feature annotation.</text>
</comment>
<keyword evidence="5 7" id="KW-0472">Membrane</keyword>
<reference evidence="8 9" key="1">
    <citation type="submission" date="2024-09" db="EMBL/GenBank/DDBJ databases">
        <authorList>
            <person name="Sun Q."/>
            <person name="Mori K."/>
        </authorList>
    </citation>
    <scope>NUCLEOTIDE SEQUENCE [LARGE SCALE GENOMIC DNA]</scope>
    <source>
        <strain evidence="8 9">JCM 9626</strain>
    </source>
</reference>
<feature type="transmembrane region" description="Helical" evidence="7">
    <location>
        <begin position="21"/>
        <end position="42"/>
    </location>
</feature>
<protein>
    <recommendedName>
        <fullName evidence="7">Cell division protein CrgA</fullName>
    </recommendedName>
</protein>
<keyword evidence="9" id="KW-1185">Reference proteome</keyword>
<dbReference type="Pfam" id="PF06781">
    <property type="entry name" value="CrgA"/>
    <property type="match status" value="2"/>
</dbReference>
<feature type="transmembrane region" description="Helical" evidence="7">
    <location>
        <begin position="99"/>
        <end position="119"/>
    </location>
</feature>
<comment type="similarity">
    <text evidence="7">Belongs to the CrgA family.</text>
</comment>
<keyword evidence="4 7" id="KW-1133">Transmembrane helix</keyword>
<keyword evidence="1 7" id="KW-1003">Cell membrane</keyword>
<comment type="subcellular location">
    <subcellularLocation>
        <location evidence="7">Cell membrane</location>
        <topology evidence="7">Multi-pass membrane protein</topology>
    </subcellularLocation>
</comment>
<dbReference type="EMBL" id="JBHMDG010000034">
    <property type="protein sequence ID" value="MFB9315382.1"/>
    <property type="molecule type" value="Genomic_DNA"/>
</dbReference>
<organism evidence="8 9">
    <name type="scientific">Nocardioides plantarum</name>
    <dbReference type="NCBI Taxonomy" id="29299"/>
    <lineage>
        <taxon>Bacteria</taxon>
        <taxon>Bacillati</taxon>
        <taxon>Actinomycetota</taxon>
        <taxon>Actinomycetes</taxon>
        <taxon>Propionibacteriales</taxon>
        <taxon>Nocardioidaceae</taxon>
        <taxon>Nocardioides</taxon>
    </lineage>
</organism>
<evidence type="ECO:0000256" key="6">
    <source>
        <dbReference type="ARBA" id="ARBA00023306"/>
    </source>
</evidence>
<feature type="transmembrane region" description="Helical" evidence="7">
    <location>
        <begin position="69"/>
        <end position="87"/>
    </location>
</feature>
<dbReference type="RefSeq" id="WP_140009287.1">
    <property type="nucleotide sequence ID" value="NZ_JBHMDG010000034.1"/>
</dbReference>
<dbReference type="InterPro" id="IPR009619">
    <property type="entry name" value="CrgA"/>
</dbReference>
<feature type="transmembrane region" description="Helical" evidence="7">
    <location>
        <begin position="139"/>
        <end position="155"/>
    </location>
</feature>
<keyword evidence="3 7" id="KW-0812">Transmembrane</keyword>
<dbReference type="GO" id="GO:0051301">
    <property type="term" value="P:cell division"/>
    <property type="evidence" value="ECO:0007669"/>
    <property type="project" value="UniProtKB-KW"/>
</dbReference>